<dbReference type="InterPro" id="IPR019787">
    <property type="entry name" value="Znf_PHD-finger"/>
</dbReference>
<feature type="compositionally biased region" description="Basic and acidic residues" evidence="6">
    <location>
        <begin position="231"/>
        <end position="243"/>
    </location>
</feature>
<dbReference type="Gene3D" id="3.30.40.10">
    <property type="entry name" value="Zinc/RING finger domain, C3HC4 (zinc finger)"/>
    <property type="match status" value="1"/>
</dbReference>
<keyword evidence="1" id="KW-0479">Metal-binding</keyword>
<dbReference type="InterPro" id="IPR047506">
    <property type="entry name" value="UBR7-like_UBR-box"/>
</dbReference>
<evidence type="ECO:0000256" key="3">
    <source>
        <dbReference type="ARBA" id="ARBA00022833"/>
    </source>
</evidence>
<gene>
    <name evidence="9" type="ORF">C1645_791735</name>
</gene>
<feature type="domain" description="PHD-type" evidence="7">
    <location>
        <begin position="124"/>
        <end position="185"/>
    </location>
</feature>
<dbReference type="CDD" id="cd19677">
    <property type="entry name" value="UBR-box_UBR7"/>
    <property type="match status" value="1"/>
</dbReference>
<dbReference type="GO" id="GO:0008270">
    <property type="term" value="F:zinc ion binding"/>
    <property type="evidence" value="ECO:0007669"/>
    <property type="project" value="UniProtKB-KW"/>
</dbReference>
<dbReference type="PANTHER" id="PTHR13513:SF9">
    <property type="entry name" value="E3 UBIQUITIN-PROTEIN LIGASE UBR7-RELATED"/>
    <property type="match status" value="1"/>
</dbReference>
<dbReference type="PROSITE" id="PS50016">
    <property type="entry name" value="ZF_PHD_2"/>
    <property type="match status" value="1"/>
</dbReference>
<evidence type="ECO:0008006" key="11">
    <source>
        <dbReference type="Google" id="ProtNLM"/>
    </source>
</evidence>
<dbReference type="InterPro" id="IPR040204">
    <property type="entry name" value="UBR7"/>
</dbReference>
<keyword evidence="2 4" id="KW-0863">Zinc-finger</keyword>
<evidence type="ECO:0000259" key="8">
    <source>
        <dbReference type="PROSITE" id="PS51157"/>
    </source>
</evidence>
<organism evidence="9 10">
    <name type="scientific">Glomus cerebriforme</name>
    <dbReference type="NCBI Taxonomy" id="658196"/>
    <lineage>
        <taxon>Eukaryota</taxon>
        <taxon>Fungi</taxon>
        <taxon>Fungi incertae sedis</taxon>
        <taxon>Mucoromycota</taxon>
        <taxon>Glomeromycotina</taxon>
        <taxon>Glomeromycetes</taxon>
        <taxon>Glomerales</taxon>
        <taxon>Glomeraceae</taxon>
        <taxon>Glomus</taxon>
    </lineage>
</organism>
<comment type="caution">
    <text evidence="9">The sequence shown here is derived from an EMBL/GenBank/DDBJ whole genome shotgun (WGS) entry which is preliminary data.</text>
</comment>
<dbReference type="InterPro" id="IPR001965">
    <property type="entry name" value="Znf_PHD"/>
</dbReference>
<dbReference type="Proteomes" id="UP000265703">
    <property type="component" value="Unassembled WGS sequence"/>
</dbReference>
<evidence type="ECO:0000256" key="1">
    <source>
        <dbReference type="ARBA" id="ARBA00022723"/>
    </source>
</evidence>
<dbReference type="PROSITE" id="PS01359">
    <property type="entry name" value="ZF_PHD_1"/>
    <property type="match status" value="1"/>
</dbReference>
<dbReference type="PROSITE" id="PS51157">
    <property type="entry name" value="ZF_UBR"/>
    <property type="match status" value="1"/>
</dbReference>
<dbReference type="GO" id="GO:0005737">
    <property type="term" value="C:cytoplasm"/>
    <property type="evidence" value="ECO:0007669"/>
    <property type="project" value="TreeGrafter"/>
</dbReference>
<dbReference type="SMART" id="SM00396">
    <property type="entry name" value="ZnF_UBR1"/>
    <property type="match status" value="1"/>
</dbReference>
<dbReference type="GO" id="GO:0061630">
    <property type="term" value="F:ubiquitin protein ligase activity"/>
    <property type="evidence" value="ECO:0007669"/>
    <property type="project" value="InterPro"/>
</dbReference>
<dbReference type="AlphaFoldDB" id="A0A397S355"/>
<dbReference type="CDD" id="cd15542">
    <property type="entry name" value="PHD_UBR7"/>
    <property type="match status" value="1"/>
</dbReference>
<feature type="region of interest" description="Disordered" evidence="6">
    <location>
        <begin position="231"/>
        <end position="291"/>
    </location>
</feature>
<evidence type="ECO:0000259" key="7">
    <source>
        <dbReference type="PROSITE" id="PS50016"/>
    </source>
</evidence>
<dbReference type="InterPro" id="IPR011011">
    <property type="entry name" value="Znf_FYVE_PHD"/>
</dbReference>
<evidence type="ECO:0000256" key="4">
    <source>
        <dbReference type="PROSITE-ProRule" id="PRU00146"/>
    </source>
</evidence>
<name>A0A397S355_9GLOM</name>
<evidence type="ECO:0000256" key="2">
    <source>
        <dbReference type="ARBA" id="ARBA00022771"/>
    </source>
</evidence>
<dbReference type="PANTHER" id="PTHR13513">
    <property type="entry name" value="E3 UBIQUITIN-PROTEIN LIGASE UBR7"/>
    <property type="match status" value="1"/>
</dbReference>
<sequence>MNSKDTKETLTVKEILERQRLLEEEAGEVLSGKFDECTYNKGYIRQPVYACKTCKPTEGCGPGGVCYSCSISCHTDHELVELFSKRNFKCDCGTARLGEVVCKLEAKPRNTLNEHNKYDHNYEGRFCWCKVDYDPEKEDNNMLQCVICEDWFHENCISGEKQEKRFSLPDLEAFEEYLCHKCLDKHSFLKPYLNSHMFFSGQYNNDQRVSEANPTSDENAAKDKMSLPFTSKDDEITATKTEETSNTALLLSSTPSINNKRKIEDDKIGDNDEGKIDDVVGPPKKPKNEDVNTCKRERWQVVSDKVEVDLFCVQGWRDELCRCDKCMELYKQHQIEFILSVEETYEPPEDDDAQKSLFDCGMKALNQMDRIAAIEGILAYNQFKDELIEFLKPFGESGKAVTVKDVNEFFEAKLRDRKPATGPFF</sequence>
<dbReference type="STRING" id="658196.A0A397S355"/>
<reference evidence="9 10" key="1">
    <citation type="submission" date="2018-06" db="EMBL/GenBank/DDBJ databases">
        <title>Comparative genomics reveals the genomic features of Rhizophagus irregularis, R. cerebriforme, R. diaphanum and Gigaspora rosea, and their symbiotic lifestyle signature.</title>
        <authorList>
            <person name="Morin E."/>
            <person name="San Clemente H."/>
            <person name="Chen E.C.H."/>
            <person name="De La Providencia I."/>
            <person name="Hainaut M."/>
            <person name="Kuo A."/>
            <person name="Kohler A."/>
            <person name="Murat C."/>
            <person name="Tang N."/>
            <person name="Roy S."/>
            <person name="Loubradou J."/>
            <person name="Henrissat B."/>
            <person name="Grigoriev I.V."/>
            <person name="Corradi N."/>
            <person name="Roux C."/>
            <person name="Martin F.M."/>
        </authorList>
    </citation>
    <scope>NUCLEOTIDE SEQUENCE [LARGE SCALE GENOMIC DNA]</scope>
    <source>
        <strain evidence="9 10">DAOM 227022</strain>
    </source>
</reference>
<dbReference type="OrthoDB" id="5795902at2759"/>
<feature type="zinc finger region" description="UBR-type" evidence="5">
    <location>
        <begin position="35"/>
        <end position="107"/>
    </location>
</feature>
<protein>
    <recommendedName>
        <fullName evidence="11">UBR-type domain-containing protein</fullName>
    </recommendedName>
</protein>
<keyword evidence="3" id="KW-0862">Zinc</keyword>
<dbReference type="InterPro" id="IPR019786">
    <property type="entry name" value="Zinc_finger_PHD-type_CS"/>
</dbReference>
<proteinExistence type="predicted"/>
<evidence type="ECO:0000256" key="6">
    <source>
        <dbReference type="SAM" id="MobiDB-lite"/>
    </source>
</evidence>
<feature type="compositionally biased region" description="Basic and acidic residues" evidence="6">
    <location>
        <begin position="261"/>
        <end position="278"/>
    </location>
</feature>
<dbReference type="SMART" id="SM00249">
    <property type="entry name" value="PHD"/>
    <property type="match status" value="1"/>
</dbReference>
<evidence type="ECO:0000256" key="5">
    <source>
        <dbReference type="PROSITE-ProRule" id="PRU00508"/>
    </source>
</evidence>
<dbReference type="EMBL" id="QKYT01000887">
    <property type="protein sequence ID" value="RIA80843.1"/>
    <property type="molecule type" value="Genomic_DNA"/>
</dbReference>
<feature type="domain" description="UBR-type" evidence="8">
    <location>
        <begin position="35"/>
        <end position="107"/>
    </location>
</feature>
<dbReference type="SUPFAM" id="SSF57903">
    <property type="entry name" value="FYVE/PHD zinc finger"/>
    <property type="match status" value="1"/>
</dbReference>
<dbReference type="Pfam" id="PF02207">
    <property type="entry name" value="zf-UBR"/>
    <property type="match status" value="1"/>
</dbReference>
<dbReference type="InterPro" id="IPR003126">
    <property type="entry name" value="Znf_UBR"/>
</dbReference>
<accession>A0A397S355</accession>
<feature type="compositionally biased region" description="Polar residues" evidence="6">
    <location>
        <begin position="244"/>
        <end position="258"/>
    </location>
</feature>
<evidence type="ECO:0000313" key="9">
    <source>
        <dbReference type="EMBL" id="RIA80843.1"/>
    </source>
</evidence>
<dbReference type="InterPro" id="IPR013083">
    <property type="entry name" value="Znf_RING/FYVE/PHD"/>
</dbReference>
<keyword evidence="10" id="KW-1185">Reference proteome</keyword>
<evidence type="ECO:0000313" key="10">
    <source>
        <dbReference type="Proteomes" id="UP000265703"/>
    </source>
</evidence>